<dbReference type="InterPro" id="IPR009045">
    <property type="entry name" value="Zn_M74/Hedgehog-like"/>
</dbReference>
<dbReference type="GO" id="GO:0071555">
    <property type="term" value="P:cell wall organization"/>
    <property type="evidence" value="ECO:0007669"/>
    <property type="project" value="UniProtKB-KW"/>
</dbReference>
<keyword evidence="7" id="KW-0862">Zinc</keyword>
<evidence type="ECO:0000313" key="12">
    <source>
        <dbReference type="EMBL" id="QID16824.1"/>
    </source>
</evidence>
<sequence length="187" mass="20824">MPKLPHARPCPTRRRLIQTLGGLSLGLGLGNAWGRTEPCRLSFHHLHTGERLSTVYRVDGRYQREALTRIAWLLRDFRTGKTHPMDPQLLDILHALSLRCEGETFEVISGYRAPATNAMLARTTSGVARHSLHMEGRAIDVRLTGRATAQLRDAALALRRGGVGFYPDSDFVHLDTGRVRAWGPRGA</sequence>
<proteinExistence type="inferred from homology"/>
<evidence type="ECO:0000256" key="9">
    <source>
        <dbReference type="ARBA" id="ARBA00023316"/>
    </source>
</evidence>
<dbReference type="EMBL" id="CP048836">
    <property type="protein sequence ID" value="QID16824.1"/>
    <property type="molecule type" value="Genomic_DNA"/>
</dbReference>
<dbReference type="Gene3D" id="3.30.1380.10">
    <property type="match status" value="1"/>
</dbReference>
<keyword evidence="6" id="KW-0378">Hydrolase</keyword>
<comment type="pathway">
    <text evidence="2">Cell wall biogenesis; cell wall polysaccharide biosynthesis.</text>
</comment>
<comment type="similarity">
    <text evidence="10">Belongs to the peptidase M15 family.</text>
</comment>
<evidence type="ECO:0000256" key="7">
    <source>
        <dbReference type="ARBA" id="ARBA00022833"/>
    </source>
</evidence>
<dbReference type="Proteomes" id="UP000501991">
    <property type="component" value="Chromosome"/>
</dbReference>
<accession>A0A6C1B3P9</accession>
<keyword evidence="4" id="KW-0479">Metal-binding</keyword>
<keyword evidence="9" id="KW-0961">Cell wall biogenesis/degradation</keyword>
<gene>
    <name evidence="12" type="ORF">G3580_03735</name>
</gene>
<dbReference type="GO" id="GO:0006508">
    <property type="term" value="P:proteolysis"/>
    <property type="evidence" value="ECO:0007669"/>
    <property type="project" value="UniProtKB-KW"/>
</dbReference>
<name>A0A6C1B3P9_9RHOO</name>
<dbReference type="GO" id="GO:0008237">
    <property type="term" value="F:metallopeptidase activity"/>
    <property type="evidence" value="ECO:0007669"/>
    <property type="project" value="UniProtKB-KW"/>
</dbReference>
<dbReference type="Pfam" id="PF05951">
    <property type="entry name" value="Peptidase_M15_2"/>
    <property type="match status" value="1"/>
</dbReference>
<keyword evidence="5" id="KW-0732">Signal</keyword>
<dbReference type="RefSeq" id="WP_173763992.1">
    <property type="nucleotide sequence ID" value="NZ_CP048836.1"/>
</dbReference>
<dbReference type="KEGG" id="azq:G3580_03735"/>
<evidence type="ECO:0000313" key="13">
    <source>
        <dbReference type="Proteomes" id="UP000501991"/>
    </source>
</evidence>
<keyword evidence="13" id="KW-1185">Reference proteome</keyword>
<keyword evidence="3" id="KW-0645">Protease</keyword>
<evidence type="ECO:0000256" key="4">
    <source>
        <dbReference type="ARBA" id="ARBA00022723"/>
    </source>
</evidence>
<evidence type="ECO:0000256" key="8">
    <source>
        <dbReference type="ARBA" id="ARBA00023049"/>
    </source>
</evidence>
<evidence type="ECO:0000256" key="1">
    <source>
        <dbReference type="ARBA" id="ARBA00001947"/>
    </source>
</evidence>
<keyword evidence="8" id="KW-0482">Metalloprotease</keyword>
<protein>
    <recommendedName>
        <fullName evidence="11">Murein endopeptidase K</fullName>
    </recommendedName>
</protein>
<dbReference type="AlphaFoldDB" id="A0A6C1B3P9"/>
<evidence type="ECO:0000256" key="2">
    <source>
        <dbReference type="ARBA" id="ARBA00004776"/>
    </source>
</evidence>
<evidence type="ECO:0000256" key="6">
    <source>
        <dbReference type="ARBA" id="ARBA00022801"/>
    </source>
</evidence>
<reference evidence="12 13" key="1">
    <citation type="submission" date="2020-02" db="EMBL/GenBank/DDBJ databases">
        <title>Nitrogenibacter mangrovi gen. nov., sp. nov. isolated from mangrove sediment, a denitrifying betaproteobacterium.</title>
        <authorList>
            <person name="Liao H."/>
            <person name="Tian Y."/>
        </authorList>
    </citation>
    <scope>NUCLEOTIDE SEQUENCE [LARGE SCALE GENOMIC DNA]</scope>
    <source>
        <strain evidence="12 13">M9-3-2</strain>
    </source>
</reference>
<evidence type="ECO:0000256" key="10">
    <source>
        <dbReference type="ARBA" id="ARBA00093448"/>
    </source>
</evidence>
<dbReference type="InterPro" id="IPR010275">
    <property type="entry name" value="MepK"/>
</dbReference>
<comment type="cofactor">
    <cofactor evidence="1">
        <name>Zn(2+)</name>
        <dbReference type="ChEBI" id="CHEBI:29105"/>
    </cofactor>
</comment>
<dbReference type="CDD" id="cd14844">
    <property type="entry name" value="Zn-DD-carboxypeptidase_like"/>
    <property type="match status" value="1"/>
</dbReference>
<dbReference type="PANTHER" id="PTHR37425">
    <property type="match status" value="1"/>
</dbReference>
<evidence type="ECO:0000256" key="3">
    <source>
        <dbReference type="ARBA" id="ARBA00022670"/>
    </source>
</evidence>
<dbReference type="GO" id="GO:0046872">
    <property type="term" value="F:metal ion binding"/>
    <property type="evidence" value="ECO:0007669"/>
    <property type="project" value="UniProtKB-KW"/>
</dbReference>
<dbReference type="PANTHER" id="PTHR37425:SF1">
    <property type="entry name" value="OUTER MEMBRANE PROTEIN"/>
    <property type="match status" value="1"/>
</dbReference>
<evidence type="ECO:0000256" key="11">
    <source>
        <dbReference type="ARBA" id="ARBA00093666"/>
    </source>
</evidence>
<dbReference type="SUPFAM" id="SSF55166">
    <property type="entry name" value="Hedgehog/DD-peptidase"/>
    <property type="match status" value="1"/>
</dbReference>
<evidence type="ECO:0000256" key="5">
    <source>
        <dbReference type="ARBA" id="ARBA00022729"/>
    </source>
</evidence>
<organism evidence="12 13">
    <name type="scientific">Nitrogeniibacter mangrovi</name>
    <dbReference type="NCBI Taxonomy" id="2016596"/>
    <lineage>
        <taxon>Bacteria</taxon>
        <taxon>Pseudomonadati</taxon>
        <taxon>Pseudomonadota</taxon>
        <taxon>Betaproteobacteria</taxon>
        <taxon>Rhodocyclales</taxon>
        <taxon>Zoogloeaceae</taxon>
        <taxon>Nitrogeniibacter</taxon>
    </lineage>
</organism>